<reference evidence="1" key="1">
    <citation type="submission" date="2020-11" db="EMBL/GenBank/DDBJ databases">
        <authorList>
            <person name="Whitehead M."/>
        </authorList>
    </citation>
    <scope>NUCLEOTIDE SEQUENCE</scope>
    <source>
        <strain evidence="1">EGII</strain>
    </source>
</reference>
<gene>
    <name evidence="1" type="ORF">CCAP1982_LOCUS7703</name>
</gene>
<dbReference type="AlphaFoldDB" id="A0A811UMT5"/>
<evidence type="ECO:0000313" key="2">
    <source>
        <dbReference type="Proteomes" id="UP000606786"/>
    </source>
</evidence>
<evidence type="ECO:0000313" key="1">
    <source>
        <dbReference type="EMBL" id="CAD6999166.1"/>
    </source>
</evidence>
<protein>
    <submittedName>
        <fullName evidence="1">(Mediterranean fruit fly) hypothetical protein</fullName>
    </submittedName>
</protein>
<organism evidence="1 2">
    <name type="scientific">Ceratitis capitata</name>
    <name type="common">Mediterranean fruit fly</name>
    <name type="synonym">Tephritis capitata</name>
    <dbReference type="NCBI Taxonomy" id="7213"/>
    <lineage>
        <taxon>Eukaryota</taxon>
        <taxon>Metazoa</taxon>
        <taxon>Ecdysozoa</taxon>
        <taxon>Arthropoda</taxon>
        <taxon>Hexapoda</taxon>
        <taxon>Insecta</taxon>
        <taxon>Pterygota</taxon>
        <taxon>Neoptera</taxon>
        <taxon>Endopterygota</taxon>
        <taxon>Diptera</taxon>
        <taxon>Brachycera</taxon>
        <taxon>Muscomorpha</taxon>
        <taxon>Tephritoidea</taxon>
        <taxon>Tephritidae</taxon>
        <taxon>Ceratitis</taxon>
        <taxon>Ceratitis</taxon>
    </lineage>
</organism>
<accession>A0A811UMT5</accession>
<sequence length="154" mass="17770">MLALLLSLTYNIHTQHNFLNLPCNEDILYAKLTWGYLAQKIPINGLQLSLLQQFYYRYPPKQWNFSQFSYSRSVRQTTSQRPRKQLNGRLLKKFPVKLGYTTPVTALMMISFQPETPIATTICSVLFKRITIIIKNASVFDGKVGCGILWTSVF</sequence>
<keyword evidence="2" id="KW-1185">Reference proteome</keyword>
<comment type="caution">
    <text evidence="1">The sequence shown here is derived from an EMBL/GenBank/DDBJ whole genome shotgun (WGS) entry which is preliminary data.</text>
</comment>
<name>A0A811UMT5_CERCA</name>
<proteinExistence type="predicted"/>
<dbReference type="EMBL" id="CAJHJT010000012">
    <property type="protein sequence ID" value="CAD6999166.1"/>
    <property type="molecule type" value="Genomic_DNA"/>
</dbReference>
<dbReference type="Proteomes" id="UP000606786">
    <property type="component" value="Unassembled WGS sequence"/>
</dbReference>